<keyword evidence="2" id="KW-0813">Transport</keyword>
<dbReference type="GO" id="GO:0016887">
    <property type="term" value="F:ATP hydrolysis activity"/>
    <property type="evidence" value="ECO:0007669"/>
    <property type="project" value="InterPro"/>
</dbReference>
<comment type="caution">
    <text evidence="6">The sequence shown here is derived from an EMBL/GenBank/DDBJ whole genome shotgun (WGS) entry which is preliminary data.</text>
</comment>
<dbReference type="InterPro" id="IPR003439">
    <property type="entry name" value="ABC_transporter-like_ATP-bd"/>
</dbReference>
<dbReference type="EMBL" id="SXDP01000006">
    <property type="protein sequence ID" value="NEZ47245.1"/>
    <property type="molecule type" value="Genomic_DNA"/>
</dbReference>
<evidence type="ECO:0000313" key="6">
    <source>
        <dbReference type="EMBL" id="NEZ47245.1"/>
    </source>
</evidence>
<dbReference type="InterPro" id="IPR017871">
    <property type="entry name" value="ABC_transporter-like_CS"/>
</dbReference>
<dbReference type="OrthoDB" id="9809205at2"/>
<keyword evidence="7" id="KW-1185">Reference proteome</keyword>
<dbReference type="PANTHER" id="PTHR43335:SF4">
    <property type="entry name" value="ABC TRANSPORTER, ATP-BINDING PROTEIN"/>
    <property type="match status" value="1"/>
</dbReference>
<evidence type="ECO:0000259" key="5">
    <source>
        <dbReference type="PROSITE" id="PS50893"/>
    </source>
</evidence>
<name>A0A6M0RAF7_9CLOT</name>
<proteinExistence type="inferred from homology"/>
<dbReference type="GO" id="GO:0005524">
    <property type="term" value="F:ATP binding"/>
    <property type="evidence" value="ECO:0007669"/>
    <property type="project" value="UniProtKB-KW"/>
</dbReference>
<comment type="similarity">
    <text evidence="1">Belongs to the ABC transporter superfamily.</text>
</comment>
<dbReference type="PROSITE" id="PS50893">
    <property type="entry name" value="ABC_TRANSPORTER_2"/>
    <property type="match status" value="1"/>
</dbReference>
<dbReference type="Gene3D" id="3.40.50.300">
    <property type="entry name" value="P-loop containing nucleotide triphosphate hydrolases"/>
    <property type="match status" value="1"/>
</dbReference>
<dbReference type="SMART" id="SM00382">
    <property type="entry name" value="AAA"/>
    <property type="match status" value="1"/>
</dbReference>
<evidence type="ECO:0000313" key="7">
    <source>
        <dbReference type="Proteomes" id="UP000473885"/>
    </source>
</evidence>
<evidence type="ECO:0000256" key="2">
    <source>
        <dbReference type="ARBA" id="ARBA00022448"/>
    </source>
</evidence>
<keyword evidence="4 6" id="KW-0067">ATP-binding</keyword>
<organism evidence="6 7">
    <name type="scientific">Clostridium niameyense</name>
    <dbReference type="NCBI Taxonomy" id="1622073"/>
    <lineage>
        <taxon>Bacteria</taxon>
        <taxon>Bacillati</taxon>
        <taxon>Bacillota</taxon>
        <taxon>Clostridia</taxon>
        <taxon>Eubacteriales</taxon>
        <taxon>Clostridiaceae</taxon>
        <taxon>Clostridium</taxon>
    </lineage>
</organism>
<dbReference type="SUPFAM" id="SSF52540">
    <property type="entry name" value="P-loop containing nucleoside triphosphate hydrolases"/>
    <property type="match status" value="1"/>
</dbReference>
<dbReference type="InterPro" id="IPR003593">
    <property type="entry name" value="AAA+_ATPase"/>
</dbReference>
<evidence type="ECO:0000256" key="3">
    <source>
        <dbReference type="ARBA" id="ARBA00022741"/>
    </source>
</evidence>
<dbReference type="InterPro" id="IPR027417">
    <property type="entry name" value="P-loop_NTPase"/>
</dbReference>
<protein>
    <submittedName>
        <fullName evidence="6">ABC transporter ATP-binding protein</fullName>
    </submittedName>
</protein>
<sequence>MKVLEVENVYKKIRKKDIIKGIKFSIESGEIFGFLGPNGAGKTTTIRMLVGLITPSYGSIKIMGHDIQKEKVEALKNVGCIVENPDMYNDLTGMQNLKFYGDLYGNISLKRIDEVVEIIGLKDRINDKVKNYSLGMKQRLGLGQAIMSKPKLLILDEPTNGLDPIGILEFRDIIKNIAKEYNTTVFISSHILSEIEQICDSFAIINEGVIQTIEKVSKEEDTVIEKLEIRTNELKKMEKVFSKLSYVNNIVVDNKRAFIEIKYGNFSEVIKEIGKSDIEVDDIHKIHDNLENKFMKILKGGI</sequence>
<dbReference type="RefSeq" id="WP_050607279.1">
    <property type="nucleotide sequence ID" value="NZ_CABKUB010000006.1"/>
</dbReference>
<reference evidence="6 7" key="1">
    <citation type="submission" date="2019-04" db="EMBL/GenBank/DDBJ databases">
        <title>Genome sequencing of Clostridium botulinum Groups I-IV and Clostridium butyricum.</title>
        <authorList>
            <person name="Brunt J."/>
            <person name="Van Vliet A.H.M."/>
            <person name="Stringer S.C."/>
            <person name="Carter A.T."/>
            <person name="Peck M.W."/>
        </authorList>
    </citation>
    <scope>NUCLEOTIDE SEQUENCE [LARGE SCALE GENOMIC DNA]</scope>
    <source>
        <strain evidence="6 7">IFR 18/094</strain>
    </source>
</reference>
<evidence type="ECO:0000256" key="4">
    <source>
        <dbReference type="ARBA" id="ARBA00022840"/>
    </source>
</evidence>
<keyword evidence="3" id="KW-0547">Nucleotide-binding</keyword>
<dbReference type="AlphaFoldDB" id="A0A6M0RAF7"/>
<dbReference type="Proteomes" id="UP000473885">
    <property type="component" value="Unassembled WGS sequence"/>
</dbReference>
<feature type="domain" description="ABC transporter" evidence="5">
    <location>
        <begin position="4"/>
        <end position="232"/>
    </location>
</feature>
<dbReference type="PANTHER" id="PTHR43335">
    <property type="entry name" value="ABC TRANSPORTER, ATP-BINDING PROTEIN"/>
    <property type="match status" value="1"/>
</dbReference>
<accession>A0A6M0RAF7</accession>
<evidence type="ECO:0000256" key="1">
    <source>
        <dbReference type="ARBA" id="ARBA00005417"/>
    </source>
</evidence>
<gene>
    <name evidence="6" type="ORF">FDF74_08515</name>
</gene>
<dbReference type="Pfam" id="PF00005">
    <property type="entry name" value="ABC_tran"/>
    <property type="match status" value="1"/>
</dbReference>
<dbReference type="PROSITE" id="PS00211">
    <property type="entry name" value="ABC_TRANSPORTER_1"/>
    <property type="match status" value="1"/>
</dbReference>